<keyword evidence="2" id="KW-1185">Reference proteome</keyword>
<name>A0ACB9NQ31_9MYRT</name>
<organism evidence="1 2">
    <name type="scientific">Melastoma candidum</name>
    <dbReference type="NCBI Taxonomy" id="119954"/>
    <lineage>
        <taxon>Eukaryota</taxon>
        <taxon>Viridiplantae</taxon>
        <taxon>Streptophyta</taxon>
        <taxon>Embryophyta</taxon>
        <taxon>Tracheophyta</taxon>
        <taxon>Spermatophyta</taxon>
        <taxon>Magnoliopsida</taxon>
        <taxon>eudicotyledons</taxon>
        <taxon>Gunneridae</taxon>
        <taxon>Pentapetalae</taxon>
        <taxon>rosids</taxon>
        <taxon>malvids</taxon>
        <taxon>Myrtales</taxon>
        <taxon>Melastomataceae</taxon>
        <taxon>Melastomatoideae</taxon>
        <taxon>Melastomateae</taxon>
        <taxon>Melastoma</taxon>
    </lineage>
</organism>
<protein>
    <submittedName>
        <fullName evidence="1">Uncharacterized protein</fullName>
    </submittedName>
</protein>
<reference evidence="2" key="1">
    <citation type="journal article" date="2023" name="Front. Plant Sci.">
        <title>Chromosomal-level genome assembly of Melastoma candidum provides insights into trichome evolution.</title>
        <authorList>
            <person name="Zhong Y."/>
            <person name="Wu W."/>
            <person name="Sun C."/>
            <person name="Zou P."/>
            <person name="Liu Y."/>
            <person name="Dai S."/>
            <person name="Zhou R."/>
        </authorList>
    </citation>
    <scope>NUCLEOTIDE SEQUENCE [LARGE SCALE GENOMIC DNA]</scope>
</reference>
<proteinExistence type="predicted"/>
<dbReference type="Proteomes" id="UP001057402">
    <property type="component" value="Chromosome 7"/>
</dbReference>
<comment type="caution">
    <text evidence="1">The sequence shown here is derived from an EMBL/GenBank/DDBJ whole genome shotgun (WGS) entry which is preliminary data.</text>
</comment>
<accession>A0ACB9NQ31</accession>
<evidence type="ECO:0000313" key="2">
    <source>
        <dbReference type="Proteomes" id="UP001057402"/>
    </source>
</evidence>
<gene>
    <name evidence="1" type="ORF">MLD38_023562</name>
</gene>
<evidence type="ECO:0000313" key="1">
    <source>
        <dbReference type="EMBL" id="KAI4338513.1"/>
    </source>
</evidence>
<dbReference type="EMBL" id="CM042886">
    <property type="protein sequence ID" value="KAI4338513.1"/>
    <property type="molecule type" value="Genomic_DNA"/>
</dbReference>
<sequence length="245" mass="26529">MIGLSGEARRGDCIYYLRTGFCGYGPRCRFNHPRDALLIDLTFSIRLMPRITYCVAFFALFTILKTASVYMRTGTCKFGSSCKYHHPRARHDSQQSGSAKLLRISLSSVTRPPVIPSYVHSPYGPVLLSPGMVPLTGYSPYQASGSPVASSNCKYGSSCRYHHPPEANAATNVILNPLGLPLRPGVAPCMHFARGECKFGPACKFDHSVGALNYSSSVSSLGDAPIIPYPAGLPYMNTPDPSLSV</sequence>